<sequence>MTYPISYDSTTKKVTLDDDVSASQYKDLQVELSQLNTLTSELVSNGGDVPPAPSKESYNKSLSAMTKKMHEAAVSSMKTQKFADAAKQFGLALEMASRRAKFESFQLTIPEVAVCLNGRCDANLMAGNFLDAYNDAEILTNIMPNVPDHFLRKGVAARNLGRLVDAKAEFERGLCFNESHPKLQAELQNIVVKIAEENGE</sequence>
<gene>
    <name evidence="1" type="ORF">KUCA_T00000652001</name>
</gene>
<dbReference type="Gene3D" id="1.25.40.10">
    <property type="entry name" value="Tetratricopeptide repeat domain"/>
    <property type="match status" value="1"/>
</dbReference>
<accession>W6MG41</accession>
<reference evidence="1" key="1">
    <citation type="submission" date="2013-12" db="EMBL/GenBank/DDBJ databases">
        <authorList>
            <person name="Genoscope - CEA"/>
        </authorList>
    </citation>
    <scope>NUCLEOTIDE SEQUENCE</scope>
    <source>
        <strain evidence="1">CBS 1993</strain>
    </source>
</reference>
<dbReference type="InterPro" id="IPR011990">
    <property type="entry name" value="TPR-like_helical_dom_sf"/>
</dbReference>
<dbReference type="STRING" id="1382522.W6MG41"/>
<keyword evidence="2" id="KW-1185">Reference proteome</keyword>
<reference evidence="1" key="2">
    <citation type="submission" date="2014-02" db="EMBL/GenBank/DDBJ databases">
        <title>Complete DNA sequence of /Kuraishia capsulata/ illustrates novel genomic features among budding yeasts (/Saccharomycotina/).</title>
        <authorList>
            <person name="Morales L."/>
            <person name="Noel B."/>
            <person name="Porcel B."/>
            <person name="Marcet-Houben M."/>
            <person name="Hullo M-F."/>
            <person name="Sacerdot C."/>
            <person name="Tekaia F."/>
            <person name="Leh-Louis V."/>
            <person name="Despons L."/>
            <person name="Khanna V."/>
            <person name="Aury J-M."/>
            <person name="Barbe V."/>
            <person name="Couloux A."/>
            <person name="Labadie K."/>
            <person name="Pelletier E."/>
            <person name="Souciet J-L."/>
            <person name="Boekhout T."/>
            <person name="Gabaldon T."/>
            <person name="Wincker P."/>
            <person name="Dujon B."/>
        </authorList>
    </citation>
    <scope>NUCLEOTIDE SEQUENCE</scope>
    <source>
        <strain evidence="1">CBS 1993</strain>
    </source>
</reference>
<dbReference type="EMBL" id="HG793125">
    <property type="protein sequence ID" value="CDK24686.1"/>
    <property type="molecule type" value="Genomic_DNA"/>
</dbReference>
<dbReference type="HOGENOM" id="CLU_111698_0_0_1"/>
<proteinExistence type="predicted"/>
<organism evidence="1 2">
    <name type="scientific">Kuraishia capsulata CBS 1993</name>
    <dbReference type="NCBI Taxonomy" id="1382522"/>
    <lineage>
        <taxon>Eukaryota</taxon>
        <taxon>Fungi</taxon>
        <taxon>Dikarya</taxon>
        <taxon>Ascomycota</taxon>
        <taxon>Saccharomycotina</taxon>
        <taxon>Pichiomycetes</taxon>
        <taxon>Pichiales</taxon>
        <taxon>Pichiaceae</taxon>
        <taxon>Kuraishia</taxon>
    </lineage>
</organism>
<dbReference type="Proteomes" id="UP000019384">
    <property type="component" value="Unassembled WGS sequence"/>
</dbReference>
<name>W6MG41_9ASCO</name>
<evidence type="ECO:0000313" key="2">
    <source>
        <dbReference type="Proteomes" id="UP000019384"/>
    </source>
</evidence>
<dbReference type="GeneID" id="34518091"/>
<dbReference type="AlphaFoldDB" id="W6MG41"/>
<dbReference type="OrthoDB" id="433738at2759"/>
<evidence type="ECO:0000313" key="1">
    <source>
        <dbReference type="EMBL" id="CDK24686.1"/>
    </source>
</evidence>
<dbReference type="SUPFAM" id="SSF48452">
    <property type="entry name" value="TPR-like"/>
    <property type="match status" value="1"/>
</dbReference>
<dbReference type="RefSeq" id="XP_022456703.1">
    <property type="nucleotide sequence ID" value="XM_022605212.1"/>
</dbReference>
<protein>
    <submittedName>
        <fullName evidence="1">Uncharacterized protein</fullName>
    </submittedName>
</protein>